<dbReference type="PANTHER" id="PTHR30420">
    <property type="entry name" value="N-SUCCINYLARGININE DIHYDROLASE"/>
    <property type="match status" value="1"/>
</dbReference>
<gene>
    <name evidence="3" type="primary">astB</name>
    <name evidence="5" type="ORF">PFI31113_00376</name>
</gene>
<evidence type="ECO:0000256" key="4">
    <source>
        <dbReference type="NCBIfam" id="TIGR03241"/>
    </source>
</evidence>
<dbReference type="GO" id="GO:0009015">
    <property type="term" value="F:N-succinylarginine dihydrolase activity"/>
    <property type="evidence" value="ECO:0007669"/>
    <property type="project" value="UniProtKB-UniRule"/>
</dbReference>
<evidence type="ECO:0000256" key="1">
    <source>
        <dbReference type="ARBA" id="ARBA00022503"/>
    </source>
</evidence>
<dbReference type="OrthoDB" id="248552at2"/>
<organism evidence="5 6">
    <name type="scientific">Pandoraea fibrosis</name>
    <dbReference type="NCBI Taxonomy" id="1891094"/>
    <lineage>
        <taxon>Bacteria</taxon>
        <taxon>Pseudomonadati</taxon>
        <taxon>Pseudomonadota</taxon>
        <taxon>Betaproteobacteria</taxon>
        <taxon>Burkholderiales</taxon>
        <taxon>Burkholderiaceae</taxon>
        <taxon>Pandoraea</taxon>
    </lineage>
</organism>
<feature type="binding site" evidence="3">
    <location>
        <position position="215"/>
    </location>
    <ligand>
        <name>substrate</name>
    </ligand>
</feature>
<dbReference type="Pfam" id="PF04996">
    <property type="entry name" value="AstB"/>
    <property type="match status" value="1"/>
</dbReference>
<evidence type="ECO:0000313" key="6">
    <source>
        <dbReference type="Proteomes" id="UP000382577"/>
    </source>
</evidence>
<dbReference type="GO" id="GO:0019545">
    <property type="term" value="P:L-arginine catabolic process to succinate"/>
    <property type="evidence" value="ECO:0007669"/>
    <property type="project" value="UniProtKB-UniRule"/>
</dbReference>
<protein>
    <recommendedName>
        <fullName evidence="3 4">N-succinylarginine dihydrolase</fullName>
        <ecNumber evidence="3 4">3.5.3.23</ecNumber>
    </recommendedName>
</protein>
<dbReference type="Proteomes" id="UP000382577">
    <property type="component" value="Unassembled WGS sequence"/>
</dbReference>
<sequence length="454" mass="48974">MTRSALEANFDGLVGPTHNYAGLSFGNVASANNANRVSNPREAALQGLAKMKALADLGYAQGVLPPQERPSVALLRTLGFAGDDRTVIREAARTAPALLGAACSAASMWTANAATVSPSADTTDGRVHFTAANLCSKLHRAIEHDTTSRVLRAAFPDEAHFAHHDALPGWPSLGDEGAANHTRFCAAYGERGVEFFVYGRDDLASGTAPSRFPARQTLQASQAIARLHGLADEDVVFAQQHPDAIDAGVFHNDVIAVGNGNVLFCHALAFVDQAAVLATLRERLAARGARLEVIEVSEADVSVEDTVGSYLFNSQLLERTPEEGGGMRLVVPQECRERPAVWRYLESLVAGSGPIRELQVFDLRESMRNGGGPACLRLRVVLTEAERKAAHAGLWIDDTRYATLTDWVTRHYRDRLSVSDLADPALLDECRTALDELTQLLGLGNNLYPFQRDA</sequence>
<dbReference type="PANTHER" id="PTHR30420:SF2">
    <property type="entry name" value="N-SUCCINYLARGININE DIHYDROLASE"/>
    <property type="match status" value="1"/>
</dbReference>
<keyword evidence="1 3" id="KW-0056">Arginine metabolism</keyword>
<evidence type="ECO:0000313" key="5">
    <source>
        <dbReference type="EMBL" id="VVD66432.1"/>
    </source>
</evidence>
<dbReference type="EC" id="3.5.3.23" evidence="3 4"/>
<dbReference type="Gene3D" id="3.75.10.20">
    <property type="entry name" value="Succinylarginine dihydrolase"/>
    <property type="match status" value="1"/>
</dbReference>
<comment type="function">
    <text evidence="3">Catalyzes the hydrolysis of N(2)-succinylarginine into N(2)-succinylornithine, ammonia and CO(2).</text>
</comment>
<accession>A0A5E4RVK5</accession>
<comment type="similarity">
    <text evidence="3">Belongs to the succinylarginine dihydrolase family.</text>
</comment>
<evidence type="ECO:0000256" key="3">
    <source>
        <dbReference type="HAMAP-Rule" id="MF_01172"/>
    </source>
</evidence>
<dbReference type="NCBIfam" id="TIGR03241">
    <property type="entry name" value="arg_catab_astB"/>
    <property type="match status" value="1"/>
</dbReference>
<feature type="binding site" evidence="3">
    <location>
        <position position="253"/>
    </location>
    <ligand>
        <name>substrate</name>
    </ligand>
</feature>
<dbReference type="AlphaFoldDB" id="A0A5E4RVK5"/>
<name>A0A5E4RVK5_9BURK</name>
<dbReference type="RefSeq" id="WP_150598483.1">
    <property type="nucleotide sequence ID" value="NZ_CABPRW010000001.1"/>
</dbReference>
<dbReference type="InterPro" id="IPR037031">
    <property type="entry name" value="AstB_sf"/>
</dbReference>
<keyword evidence="2 3" id="KW-0378">Hydrolase</keyword>
<comment type="pathway">
    <text evidence="3">Amino-acid degradation; L-arginine degradation via AST pathway; L-glutamate and succinate from L-arginine: step 2/5.</text>
</comment>
<feature type="binding site" evidence="3">
    <location>
        <position position="112"/>
    </location>
    <ligand>
        <name>substrate</name>
    </ligand>
</feature>
<comment type="subunit">
    <text evidence="3">Homodimer.</text>
</comment>
<reference evidence="5 6" key="1">
    <citation type="submission" date="2019-08" db="EMBL/GenBank/DDBJ databases">
        <authorList>
            <person name="Peeters C."/>
        </authorList>
    </citation>
    <scope>NUCLEOTIDE SEQUENCE [LARGE SCALE GENOMIC DNA]</scope>
    <source>
        <strain evidence="5 6">LMG 31113</strain>
    </source>
</reference>
<dbReference type="HAMAP" id="MF_01172">
    <property type="entry name" value="AstB"/>
    <property type="match status" value="1"/>
</dbReference>
<feature type="binding site" evidence="3">
    <location>
        <begin position="21"/>
        <end position="30"/>
    </location>
    <ligand>
        <name>substrate</name>
    </ligand>
</feature>
<dbReference type="GO" id="GO:0019544">
    <property type="term" value="P:L-arginine catabolic process to L-glutamate"/>
    <property type="evidence" value="ECO:0007669"/>
    <property type="project" value="UniProtKB-UniRule"/>
</dbReference>
<feature type="binding site" evidence="3">
    <location>
        <begin position="139"/>
        <end position="140"/>
    </location>
    <ligand>
        <name>substrate</name>
    </ligand>
</feature>
<dbReference type="InterPro" id="IPR007079">
    <property type="entry name" value="SuccinylArg_d-Hdrlase_AstB"/>
</dbReference>
<proteinExistence type="inferred from homology"/>
<feature type="active site" evidence="3">
    <location>
        <position position="251"/>
    </location>
</feature>
<evidence type="ECO:0000256" key="2">
    <source>
        <dbReference type="ARBA" id="ARBA00022801"/>
    </source>
</evidence>
<feature type="binding site" evidence="3">
    <location>
        <position position="369"/>
    </location>
    <ligand>
        <name>substrate</name>
    </ligand>
</feature>
<dbReference type="SUPFAM" id="SSF55909">
    <property type="entry name" value="Pentein"/>
    <property type="match status" value="1"/>
</dbReference>
<comment type="catalytic activity">
    <reaction evidence="3">
        <text>N(2)-succinyl-L-arginine + 2 H2O + 2 H(+) = N(2)-succinyl-L-ornithine + 2 NH4(+) + CO2</text>
        <dbReference type="Rhea" id="RHEA:19533"/>
        <dbReference type="ChEBI" id="CHEBI:15377"/>
        <dbReference type="ChEBI" id="CHEBI:15378"/>
        <dbReference type="ChEBI" id="CHEBI:16526"/>
        <dbReference type="ChEBI" id="CHEBI:28938"/>
        <dbReference type="ChEBI" id="CHEBI:58241"/>
        <dbReference type="ChEBI" id="CHEBI:58514"/>
        <dbReference type="EC" id="3.5.3.23"/>
    </reaction>
</comment>
<feature type="active site" evidence="3">
    <location>
        <position position="176"/>
    </location>
</feature>
<feature type="active site" description="Nucleophile" evidence="3">
    <location>
        <position position="375"/>
    </location>
</feature>
<dbReference type="UniPathway" id="UPA00185">
    <property type="reaction ID" value="UER00280"/>
</dbReference>
<dbReference type="NCBIfam" id="NF009789">
    <property type="entry name" value="PRK13281.1"/>
    <property type="match status" value="1"/>
</dbReference>
<dbReference type="EMBL" id="CABPRW010000001">
    <property type="protein sequence ID" value="VVD66432.1"/>
    <property type="molecule type" value="Genomic_DNA"/>
</dbReference>